<dbReference type="InterPro" id="IPR023286">
    <property type="entry name" value="ABATE_dom_sf"/>
</dbReference>
<dbReference type="Pfam" id="PF11706">
    <property type="entry name" value="zf-CGNR"/>
    <property type="match status" value="1"/>
</dbReference>
<feature type="domain" description="Zinc finger CGNR" evidence="1">
    <location>
        <begin position="150"/>
        <end position="188"/>
    </location>
</feature>
<organism evidence="2 3">
    <name type="scientific">Paenibacillus enshidis</name>
    <dbReference type="NCBI Taxonomy" id="1458439"/>
    <lineage>
        <taxon>Bacteria</taxon>
        <taxon>Bacillati</taxon>
        <taxon>Bacillota</taxon>
        <taxon>Bacilli</taxon>
        <taxon>Bacillales</taxon>
        <taxon>Paenibacillaceae</taxon>
        <taxon>Paenibacillus</taxon>
    </lineage>
</organism>
<dbReference type="InterPro" id="IPR021005">
    <property type="entry name" value="Znf_CGNR"/>
</dbReference>
<gene>
    <name evidence="2" type="ORF">ACE41H_11230</name>
</gene>
<sequence>MFRFQSQELPLNLINTEEMKRGRLVDSLSSADNLKLWIQEMNANQLLEGYCSHTLKGLEVTREWLEEALPVIRDFRAMLRKGLEEMADHGVPEAGWVERLEAVLEKAPLIFKYAGSSLAAIPLEKGPLGLISVIAYQTLTLYAEGKLQSVRRCSNPKCIWLFMDSTGKRKWCSMKICGNRMKAERHKQSVPTE</sequence>
<reference evidence="2 3" key="1">
    <citation type="submission" date="2024-09" db="EMBL/GenBank/DDBJ databases">
        <title>Paenibacillus zeirhizospherea sp. nov., isolated from surface of the maize (Zea mays) roots in a horticulture field, Hungary.</title>
        <authorList>
            <person name="Marton D."/>
            <person name="Farkas M."/>
            <person name="Bedics A."/>
            <person name="Toth E."/>
            <person name="Tancsics A."/>
            <person name="Boka K."/>
            <person name="Maroti G."/>
            <person name="Kriszt B."/>
            <person name="Cserhati M."/>
        </authorList>
    </citation>
    <scope>NUCLEOTIDE SEQUENCE [LARGE SCALE GENOMIC DNA]</scope>
    <source>
        <strain evidence="2 3">KCTC 33519</strain>
    </source>
</reference>
<keyword evidence="3" id="KW-1185">Reference proteome</keyword>
<dbReference type="RefSeq" id="WP_375355335.1">
    <property type="nucleotide sequence ID" value="NZ_JBHHMI010000008.1"/>
</dbReference>
<dbReference type="Gene3D" id="1.10.3300.10">
    <property type="entry name" value="Jann2411-like domain"/>
    <property type="match status" value="1"/>
</dbReference>
<evidence type="ECO:0000313" key="2">
    <source>
        <dbReference type="EMBL" id="MFB5267351.1"/>
    </source>
</evidence>
<dbReference type="PANTHER" id="PTHR35525">
    <property type="entry name" value="BLL6575 PROTEIN"/>
    <property type="match status" value="1"/>
</dbReference>
<accession>A0ABV5AT06</accession>
<name>A0ABV5AT06_9BACL</name>
<dbReference type="PANTHER" id="PTHR35525:SF3">
    <property type="entry name" value="BLL6575 PROTEIN"/>
    <property type="match status" value="1"/>
</dbReference>
<comment type="caution">
    <text evidence="2">The sequence shown here is derived from an EMBL/GenBank/DDBJ whole genome shotgun (WGS) entry which is preliminary data.</text>
</comment>
<proteinExistence type="predicted"/>
<dbReference type="Proteomes" id="UP001580346">
    <property type="component" value="Unassembled WGS sequence"/>
</dbReference>
<dbReference type="InterPro" id="IPR010852">
    <property type="entry name" value="ABATE"/>
</dbReference>
<protein>
    <submittedName>
        <fullName evidence="2">CGNR zinc finger domain-containing protein</fullName>
    </submittedName>
</protein>
<evidence type="ECO:0000259" key="1">
    <source>
        <dbReference type="Pfam" id="PF11706"/>
    </source>
</evidence>
<dbReference type="EMBL" id="JBHHMI010000008">
    <property type="protein sequence ID" value="MFB5267351.1"/>
    <property type="molecule type" value="Genomic_DNA"/>
</dbReference>
<evidence type="ECO:0000313" key="3">
    <source>
        <dbReference type="Proteomes" id="UP001580346"/>
    </source>
</evidence>
<dbReference type="SUPFAM" id="SSF160904">
    <property type="entry name" value="Jann2411-like"/>
    <property type="match status" value="1"/>
</dbReference>